<dbReference type="Proteomes" id="UP000626092">
    <property type="component" value="Unassembled WGS sequence"/>
</dbReference>
<proteinExistence type="predicted"/>
<dbReference type="OrthoDB" id="1712901at2759"/>
<keyword evidence="3" id="KW-1185">Reference proteome</keyword>
<comment type="caution">
    <text evidence="2">The sequence shown here is derived from an EMBL/GenBank/DDBJ whole genome shotgun (WGS) entry which is preliminary data.</text>
</comment>
<feature type="transmembrane region" description="Helical" evidence="1">
    <location>
        <begin position="53"/>
        <end position="77"/>
    </location>
</feature>
<evidence type="ECO:0000313" key="2">
    <source>
        <dbReference type="EMBL" id="KAF7149693.1"/>
    </source>
</evidence>
<feature type="transmembrane region" description="Helical" evidence="1">
    <location>
        <begin position="89"/>
        <end position="114"/>
    </location>
</feature>
<evidence type="ECO:0000313" key="3">
    <source>
        <dbReference type="Proteomes" id="UP000626092"/>
    </source>
</evidence>
<sequence>MKNTMKGCVQLFLKLVNSIMGIVGISMILYSAWMVRVWQRDMEGSSSDFHNYSIPWFIHAFLGIGITLCAITCLGHVAAKTANPHCLSAVSFFFFLVSMFMAKYMVTIFLLLLVETALISDIILNSDWEKDLPEDPTGRFDDFEDFVESNFDTCRWIGLLIVLAQGCSILLATVLKTLEKDTGKHYDSDDDYAAHRLPFVNNSVHPLPYAVADFPLPSKSETWMLRKDSQ</sequence>
<keyword evidence="1" id="KW-0812">Transmembrane</keyword>
<dbReference type="EMBL" id="WJXA01000002">
    <property type="protein sequence ID" value="KAF7149693.1"/>
    <property type="molecule type" value="Genomic_DNA"/>
</dbReference>
<dbReference type="AlphaFoldDB" id="A0A834H8T1"/>
<reference evidence="2" key="1">
    <citation type="submission" date="2019-11" db="EMBL/GenBank/DDBJ databases">
        <authorList>
            <person name="Liu Y."/>
            <person name="Hou J."/>
            <person name="Li T.-Q."/>
            <person name="Guan C.-H."/>
            <person name="Wu X."/>
            <person name="Wu H.-Z."/>
            <person name="Ling F."/>
            <person name="Zhang R."/>
            <person name="Shi X.-G."/>
            <person name="Ren J.-P."/>
            <person name="Chen E.-F."/>
            <person name="Sun J.-M."/>
        </authorList>
    </citation>
    <scope>NUCLEOTIDE SEQUENCE</scope>
    <source>
        <strain evidence="2">Adult_tree_wgs_1</strain>
        <tissue evidence="2">Leaves</tissue>
    </source>
</reference>
<keyword evidence="1" id="KW-1133">Transmembrane helix</keyword>
<accession>A0A834H8T1</accession>
<feature type="transmembrane region" description="Helical" evidence="1">
    <location>
        <begin position="12"/>
        <end position="33"/>
    </location>
</feature>
<feature type="transmembrane region" description="Helical" evidence="1">
    <location>
        <begin position="156"/>
        <end position="175"/>
    </location>
</feature>
<keyword evidence="1" id="KW-0472">Membrane</keyword>
<gene>
    <name evidence="2" type="ORF">RHSIM_Rhsim02G0127800</name>
</gene>
<name>A0A834H8T1_RHOSS</name>
<evidence type="ECO:0000256" key="1">
    <source>
        <dbReference type="SAM" id="Phobius"/>
    </source>
</evidence>
<evidence type="ECO:0008006" key="4">
    <source>
        <dbReference type="Google" id="ProtNLM"/>
    </source>
</evidence>
<protein>
    <recommendedName>
        <fullName evidence="4">Tetraspanin-19-like</fullName>
    </recommendedName>
</protein>
<organism evidence="2 3">
    <name type="scientific">Rhododendron simsii</name>
    <name type="common">Sims's rhododendron</name>
    <dbReference type="NCBI Taxonomy" id="118357"/>
    <lineage>
        <taxon>Eukaryota</taxon>
        <taxon>Viridiplantae</taxon>
        <taxon>Streptophyta</taxon>
        <taxon>Embryophyta</taxon>
        <taxon>Tracheophyta</taxon>
        <taxon>Spermatophyta</taxon>
        <taxon>Magnoliopsida</taxon>
        <taxon>eudicotyledons</taxon>
        <taxon>Gunneridae</taxon>
        <taxon>Pentapetalae</taxon>
        <taxon>asterids</taxon>
        <taxon>Ericales</taxon>
        <taxon>Ericaceae</taxon>
        <taxon>Ericoideae</taxon>
        <taxon>Rhodoreae</taxon>
        <taxon>Rhododendron</taxon>
    </lineage>
</organism>